<keyword evidence="2" id="KW-0378">Hydrolase</keyword>
<dbReference type="SUPFAM" id="SSF50891">
    <property type="entry name" value="Cyclophilin-like"/>
    <property type="match status" value="1"/>
</dbReference>
<sequence>MIVAKGGLLTTVQDLGRWGYQSFGVSVAGPMDRISHRFANLLVGNSPSAAGLEITLLGPDLEFQEDVRCAVAGAEFEIFVDDNRMPLNAAWIVPKGAHLRFGERRRGARAYLAIAGGLDVPQLLGSRATHLATGMGGYRGRHLQAGDRLEIGQASSTQLSRMHQIQSVVSLPSKNIRLRVILGPQDQMFSKEALLTFQSSRYQVSSESNRMGYRLLGPSIASDKADQLLSDATPMGSIQVPASGKPIILMADGQTAGGYPKIATVITADLPLAGQLMPGDWITFDVCDRETAVTALIEQEQKLLSIS</sequence>
<dbReference type="PANTHER" id="PTHR43309">
    <property type="entry name" value="5-OXOPROLINASE SUBUNIT C"/>
    <property type="match status" value="1"/>
</dbReference>
<protein>
    <recommendedName>
        <fullName evidence="4">Carboxyltransferase domain-containing protein</fullName>
    </recommendedName>
</protein>
<proteinExistence type="predicted"/>
<dbReference type="InterPro" id="IPR003778">
    <property type="entry name" value="CT_A_B"/>
</dbReference>
<dbReference type="GO" id="GO:0016787">
    <property type="term" value="F:hydrolase activity"/>
    <property type="evidence" value="ECO:0007669"/>
    <property type="project" value="UniProtKB-KW"/>
</dbReference>
<evidence type="ECO:0000259" key="4">
    <source>
        <dbReference type="SMART" id="SM00797"/>
    </source>
</evidence>
<dbReference type="InterPro" id="IPR052708">
    <property type="entry name" value="PxpC"/>
</dbReference>
<dbReference type="SMART" id="SM00797">
    <property type="entry name" value="AHS2"/>
    <property type="match status" value="1"/>
</dbReference>
<keyword evidence="3" id="KW-0067">ATP-binding</keyword>
<evidence type="ECO:0000313" key="5">
    <source>
        <dbReference type="EMBL" id="SVA07964.1"/>
    </source>
</evidence>
<dbReference type="NCBIfam" id="TIGR00724">
    <property type="entry name" value="urea_amlyse_rel"/>
    <property type="match status" value="1"/>
</dbReference>
<dbReference type="GO" id="GO:0005524">
    <property type="term" value="F:ATP binding"/>
    <property type="evidence" value="ECO:0007669"/>
    <property type="project" value="UniProtKB-KW"/>
</dbReference>
<feature type="domain" description="Carboxyltransferase" evidence="4">
    <location>
        <begin position="22"/>
        <end position="302"/>
    </location>
</feature>
<dbReference type="PANTHER" id="PTHR43309:SF5">
    <property type="entry name" value="5-OXOPROLINASE SUBUNIT C"/>
    <property type="match status" value="1"/>
</dbReference>
<organism evidence="5">
    <name type="scientific">marine metagenome</name>
    <dbReference type="NCBI Taxonomy" id="408172"/>
    <lineage>
        <taxon>unclassified sequences</taxon>
        <taxon>metagenomes</taxon>
        <taxon>ecological metagenomes</taxon>
    </lineage>
</organism>
<dbReference type="EMBL" id="UINC01003628">
    <property type="protein sequence ID" value="SVA07964.1"/>
    <property type="molecule type" value="Genomic_DNA"/>
</dbReference>
<gene>
    <name evidence="5" type="ORF">METZ01_LOCUS60818</name>
</gene>
<name>A0A381SX39_9ZZZZ</name>
<evidence type="ECO:0000256" key="1">
    <source>
        <dbReference type="ARBA" id="ARBA00022741"/>
    </source>
</evidence>
<dbReference type="Pfam" id="PF02626">
    <property type="entry name" value="CT_A_B"/>
    <property type="match status" value="1"/>
</dbReference>
<dbReference type="Gene3D" id="2.40.100.10">
    <property type="entry name" value="Cyclophilin-like"/>
    <property type="match status" value="1"/>
</dbReference>
<reference evidence="5" key="1">
    <citation type="submission" date="2018-05" db="EMBL/GenBank/DDBJ databases">
        <authorList>
            <person name="Lanie J.A."/>
            <person name="Ng W.-L."/>
            <person name="Kazmierczak K.M."/>
            <person name="Andrzejewski T.M."/>
            <person name="Davidsen T.M."/>
            <person name="Wayne K.J."/>
            <person name="Tettelin H."/>
            <person name="Glass J.I."/>
            <person name="Rusch D."/>
            <person name="Podicherti R."/>
            <person name="Tsui H.-C.T."/>
            <person name="Winkler M.E."/>
        </authorList>
    </citation>
    <scope>NUCLEOTIDE SEQUENCE</scope>
</reference>
<dbReference type="AlphaFoldDB" id="A0A381SX39"/>
<evidence type="ECO:0000256" key="3">
    <source>
        <dbReference type="ARBA" id="ARBA00022840"/>
    </source>
</evidence>
<keyword evidence="1" id="KW-0547">Nucleotide-binding</keyword>
<dbReference type="InterPro" id="IPR029000">
    <property type="entry name" value="Cyclophilin-like_dom_sf"/>
</dbReference>
<evidence type="ECO:0000256" key="2">
    <source>
        <dbReference type="ARBA" id="ARBA00022801"/>
    </source>
</evidence>
<accession>A0A381SX39</accession>